<organism evidence="10 11">
    <name type="scientific">Saltatorellus ferox</name>
    <dbReference type="NCBI Taxonomy" id="2528018"/>
    <lineage>
        <taxon>Bacteria</taxon>
        <taxon>Pseudomonadati</taxon>
        <taxon>Planctomycetota</taxon>
        <taxon>Planctomycetia</taxon>
        <taxon>Planctomycetia incertae sedis</taxon>
        <taxon>Saltatorellus</taxon>
    </lineage>
</organism>
<dbReference type="Gene3D" id="3.20.20.140">
    <property type="entry name" value="Metal-dependent hydrolases"/>
    <property type="match status" value="1"/>
</dbReference>
<dbReference type="NCBIfam" id="TIGR00594">
    <property type="entry name" value="polc"/>
    <property type="match status" value="1"/>
</dbReference>
<dbReference type="EC" id="2.7.7.7" evidence="2"/>
<evidence type="ECO:0000256" key="3">
    <source>
        <dbReference type="ARBA" id="ARBA00019114"/>
    </source>
</evidence>
<dbReference type="Pfam" id="PF01336">
    <property type="entry name" value="tRNA_anti-codon"/>
    <property type="match status" value="1"/>
</dbReference>
<keyword evidence="7" id="KW-0239">DNA-directed DNA polymerase</keyword>
<dbReference type="Pfam" id="PF14579">
    <property type="entry name" value="HHH_6"/>
    <property type="match status" value="1"/>
</dbReference>
<dbReference type="InterPro" id="IPR040982">
    <property type="entry name" value="DNA_pol3_finger"/>
</dbReference>
<keyword evidence="4 10" id="KW-0808">Transferase</keyword>
<dbReference type="PANTHER" id="PTHR32294">
    <property type="entry name" value="DNA POLYMERASE III SUBUNIT ALPHA"/>
    <property type="match status" value="1"/>
</dbReference>
<dbReference type="PANTHER" id="PTHR32294:SF0">
    <property type="entry name" value="DNA POLYMERASE III SUBUNIT ALPHA"/>
    <property type="match status" value="1"/>
</dbReference>
<dbReference type="OrthoDB" id="9803237at2"/>
<gene>
    <name evidence="10" type="primary">dnaE</name>
    <name evidence="10" type="ORF">Poly30_39330</name>
</gene>
<reference evidence="10 11" key="1">
    <citation type="submission" date="2019-02" db="EMBL/GenBank/DDBJ databases">
        <title>Deep-cultivation of Planctomycetes and their phenomic and genomic characterization uncovers novel biology.</title>
        <authorList>
            <person name="Wiegand S."/>
            <person name="Jogler M."/>
            <person name="Boedeker C."/>
            <person name="Pinto D."/>
            <person name="Vollmers J."/>
            <person name="Rivas-Marin E."/>
            <person name="Kohn T."/>
            <person name="Peeters S.H."/>
            <person name="Heuer A."/>
            <person name="Rast P."/>
            <person name="Oberbeckmann S."/>
            <person name="Bunk B."/>
            <person name="Jeske O."/>
            <person name="Meyerdierks A."/>
            <person name="Storesund J.E."/>
            <person name="Kallscheuer N."/>
            <person name="Luecker S."/>
            <person name="Lage O.M."/>
            <person name="Pohl T."/>
            <person name="Merkel B.J."/>
            <person name="Hornburger P."/>
            <person name="Mueller R.-W."/>
            <person name="Bruemmer F."/>
            <person name="Labrenz M."/>
            <person name="Spormann A.M."/>
            <person name="Op den Camp H."/>
            <person name="Overmann J."/>
            <person name="Amann R."/>
            <person name="Jetten M.S.M."/>
            <person name="Mascher T."/>
            <person name="Medema M.H."/>
            <person name="Devos D.P."/>
            <person name="Kaster A.-K."/>
            <person name="Ovreas L."/>
            <person name="Rohde M."/>
            <person name="Galperin M.Y."/>
            <person name="Jogler C."/>
        </authorList>
    </citation>
    <scope>NUCLEOTIDE SEQUENCE [LARGE SCALE GENOMIC DNA]</scope>
    <source>
        <strain evidence="10 11">Poly30</strain>
    </source>
</reference>
<dbReference type="InterPro" id="IPR011708">
    <property type="entry name" value="DNA_pol3_alpha_NTPase_dom"/>
</dbReference>
<dbReference type="SUPFAM" id="SSF89550">
    <property type="entry name" value="PHP domain-like"/>
    <property type="match status" value="1"/>
</dbReference>
<dbReference type="InterPro" id="IPR003141">
    <property type="entry name" value="Pol/His_phosphatase_N"/>
</dbReference>
<evidence type="ECO:0000256" key="2">
    <source>
        <dbReference type="ARBA" id="ARBA00012417"/>
    </source>
</evidence>
<sequence length="1160" mass="128370">MTAPDFVHLHVHSEYSLLDGANRIGDLVKACEKDGQRALALTDHGNMYGAIELYQKAHKGGIKPLMGCEVYIAKRSMHEKHSKANGNGYSHLTLLARNMEGYQNLVKLTSAGYVDGFHYKPRIDMDLLRQHAAGISCLSGCLAGEINQLTRTGKEGEAEALATDLRDMFGPEHFWLELQRNGINIQADANEALMRMHQRTGIPLVATNDIHYLRAEDCHAQDVLLCINTGAKKADKDRFKFETDTLFFATREEMTHMFRDLPESIKATNDVAEQINVELEFGTYHVPEFVSETGESPDQIFDRLLEERLVKLYGSDSQAARERLEREKGTIRELGFVSYFLIVWDIIKWSRDNGISVGPGRGSAAGSIVAYLLDITRLCPLKYDLLFERFLNSSRVSMPDIDIDFCKEGRERVIEYTRERYGRECVTQIVTFGTMASRTVVRDVGRALDMPLSEINRVSKKIPAGPGAPSLAVALETDPELQAFKALGPEWEELFAYSTALEGMARHVSTHAAGVVITPGPTVNYVPLGRNGDDITTQFPAPQLEELGLLKMDYLGLRTLTIIDRCLANIKKRGLEPPVVDELPLDDPGVFELLMAGDTLGVFQLESEGMRKLLSRLKPDCFDDVVAVLALYRPGPLESGMVDMFVDRKHGREAITFPHESLVPILGNTYGCLVYQEQVMLASVELSGFSLNDADNLRKAMGKKKPEIMQKFSAQFLEGAIANGCDPDVAQNTWDNIIKFGGYGFNKSHSAAYALITYQTAYLKAHYRTDFLAANFSCEMGDSNKIKDFIDDCKKSDIRVLMPSIHESEWEFKPTQTPEGGEAIRFGFGAVKGCGRGALEAMCKVRNELLEEKPQLTFHEVVTAVDPREMGKIAWEAVIKSGAFDELQHNRGSLMAALESAMADASSLAKDRRSGQSSMFDAFGGAEEVSEEKPAAGIDDRFAITKAETLALEHEVLGFYLSGHPLEERAGLVSLLSSSPIKRLAEVGSSESTVRIAGLILQKAELVVKSGKMAGSKMCRFRLEDLSGSIGVTCFPRTYLEVRDLIEDGAVVLCSGKLEEGSDEPAMLLDEVMSLKDALARFQGGIELRVDPKDRAKLAVIKETCDRHKGQNPLFLQTEGDDGLTRRIRAGRDKGIAITEELANELCEILGHDRVGIVRV</sequence>
<dbReference type="Gene3D" id="1.10.150.870">
    <property type="match status" value="1"/>
</dbReference>
<keyword evidence="6" id="KW-0235">DNA replication</keyword>
<keyword evidence="11" id="KW-1185">Reference proteome</keyword>
<evidence type="ECO:0000256" key="5">
    <source>
        <dbReference type="ARBA" id="ARBA00022695"/>
    </source>
</evidence>
<evidence type="ECO:0000313" key="10">
    <source>
        <dbReference type="EMBL" id="QDV08390.1"/>
    </source>
</evidence>
<evidence type="ECO:0000259" key="9">
    <source>
        <dbReference type="SMART" id="SM00481"/>
    </source>
</evidence>
<comment type="subcellular location">
    <subcellularLocation>
        <location evidence="1">Cytoplasm</location>
    </subcellularLocation>
</comment>
<accession>A0A518EWD9</accession>
<evidence type="ECO:0000256" key="6">
    <source>
        <dbReference type="ARBA" id="ARBA00022705"/>
    </source>
</evidence>
<dbReference type="RefSeq" id="WP_145200960.1">
    <property type="nucleotide sequence ID" value="NZ_CP036434.1"/>
</dbReference>
<dbReference type="Pfam" id="PF07733">
    <property type="entry name" value="DNA_pol3_alpha"/>
    <property type="match status" value="1"/>
</dbReference>
<dbReference type="InterPro" id="IPR004805">
    <property type="entry name" value="DnaE2/DnaE/PolC"/>
</dbReference>
<evidence type="ECO:0000313" key="11">
    <source>
        <dbReference type="Proteomes" id="UP000320390"/>
    </source>
</evidence>
<evidence type="ECO:0000256" key="4">
    <source>
        <dbReference type="ARBA" id="ARBA00022679"/>
    </source>
</evidence>
<dbReference type="InterPro" id="IPR041931">
    <property type="entry name" value="DNA_pol3_alpha_thumb_dom"/>
</dbReference>
<dbReference type="GO" id="GO:0003676">
    <property type="term" value="F:nucleic acid binding"/>
    <property type="evidence" value="ECO:0007669"/>
    <property type="project" value="InterPro"/>
</dbReference>
<dbReference type="GO" id="GO:0006260">
    <property type="term" value="P:DNA replication"/>
    <property type="evidence" value="ECO:0007669"/>
    <property type="project" value="UniProtKB-KW"/>
</dbReference>
<dbReference type="NCBIfam" id="NF004226">
    <property type="entry name" value="PRK05673.1"/>
    <property type="match status" value="1"/>
</dbReference>
<dbReference type="InterPro" id="IPR004013">
    <property type="entry name" value="PHP_dom"/>
</dbReference>
<feature type="domain" description="Polymerase/histidinol phosphatase N-terminal" evidence="9">
    <location>
        <begin position="7"/>
        <end position="74"/>
    </location>
</feature>
<dbReference type="AlphaFoldDB" id="A0A518EWD9"/>
<dbReference type="EMBL" id="CP036434">
    <property type="protein sequence ID" value="QDV08390.1"/>
    <property type="molecule type" value="Genomic_DNA"/>
</dbReference>
<keyword evidence="5 10" id="KW-0548">Nucleotidyltransferase</keyword>
<proteinExistence type="predicted"/>
<evidence type="ECO:0000256" key="8">
    <source>
        <dbReference type="ARBA" id="ARBA00049244"/>
    </source>
</evidence>
<dbReference type="GO" id="GO:0003887">
    <property type="term" value="F:DNA-directed DNA polymerase activity"/>
    <property type="evidence" value="ECO:0007669"/>
    <property type="project" value="UniProtKB-KW"/>
</dbReference>
<dbReference type="Pfam" id="PF02811">
    <property type="entry name" value="PHP"/>
    <property type="match status" value="1"/>
</dbReference>
<evidence type="ECO:0000256" key="1">
    <source>
        <dbReference type="ARBA" id="ARBA00004496"/>
    </source>
</evidence>
<dbReference type="SMART" id="SM00481">
    <property type="entry name" value="POLIIIAc"/>
    <property type="match status" value="1"/>
</dbReference>
<dbReference type="InterPro" id="IPR016195">
    <property type="entry name" value="Pol/histidinol_Pase-like"/>
</dbReference>
<dbReference type="Gene3D" id="1.10.10.1600">
    <property type="entry name" value="Bacterial DNA polymerase III alpha subunit, thumb domain"/>
    <property type="match status" value="1"/>
</dbReference>
<dbReference type="GO" id="GO:0008408">
    <property type="term" value="F:3'-5' exonuclease activity"/>
    <property type="evidence" value="ECO:0007669"/>
    <property type="project" value="InterPro"/>
</dbReference>
<comment type="catalytic activity">
    <reaction evidence="8">
        <text>DNA(n) + a 2'-deoxyribonucleoside 5'-triphosphate = DNA(n+1) + diphosphate</text>
        <dbReference type="Rhea" id="RHEA:22508"/>
        <dbReference type="Rhea" id="RHEA-COMP:17339"/>
        <dbReference type="Rhea" id="RHEA-COMP:17340"/>
        <dbReference type="ChEBI" id="CHEBI:33019"/>
        <dbReference type="ChEBI" id="CHEBI:61560"/>
        <dbReference type="ChEBI" id="CHEBI:173112"/>
        <dbReference type="EC" id="2.7.7.7"/>
    </reaction>
</comment>
<evidence type="ECO:0000256" key="7">
    <source>
        <dbReference type="ARBA" id="ARBA00022932"/>
    </source>
</evidence>
<dbReference type="CDD" id="cd04485">
    <property type="entry name" value="DnaE_OBF"/>
    <property type="match status" value="1"/>
</dbReference>
<dbReference type="InterPro" id="IPR029460">
    <property type="entry name" value="DNAPol_HHH"/>
</dbReference>
<dbReference type="Pfam" id="PF17657">
    <property type="entry name" value="DNA_pol3_finger"/>
    <property type="match status" value="1"/>
</dbReference>
<dbReference type="CDD" id="cd12113">
    <property type="entry name" value="PHP_PolIIIA_DnaE3"/>
    <property type="match status" value="1"/>
</dbReference>
<dbReference type="InterPro" id="IPR004365">
    <property type="entry name" value="NA-bd_OB_tRNA"/>
</dbReference>
<dbReference type="GO" id="GO:0005737">
    <property type="term" value="C:cytoplasm"/>
    <property type="evidence" value="ECO:0007669"/>
    <property type="project" value="UniProtKB-SubCell"/>
</dbReference>
<protein>
    <recommendedName>
        <fullName evidence="3">DNA polymerase III subunit alpha</fullName>
        <ecNumber evidence="2">2.7.7.7</ecNumber>
    </recommendedName>
</protein>
<name>A0A518EWD9_9BACT</name>
<dbReference type="Proteomes" id="UP000320390">
    <property type="component" value="Chromosome"/>
</dbReference>